<dbReference type="EMBL" id="DTKJ01000061">
    <property type="protein sequence ID" value="HGZ12400.1"/>
    <property type="molecule type" value="Genomic_DNA"/>
</dbReference>
<evidence type="ECO:0000256" key="3">
    <source>
        <dbReference type="PROSITE-ProRule" id="PRU00339"/>
    </source>
</evidence>
<dbReference type="InterPro" id="IPR011990">
    <property type="entry name" value="TPR-like_helical_dom_sf"/>
</dbReference>
<dbReference type="SUPFAM" id="SSF48452">
    <property type="entry name" value="TPR-like"/>
    <property type="match status" value="4"/>
</dbReference>
<dbReference type="SMART" id="SM00028">
    <property type="entry name" value="TPR"/>
    <property type="match status" value="9"/>
</dbReference>
<dbReference type="Pfam" id="PF14559">
    <property type="entry name" value="TPR_19"/>
    <property type="match status" value="1"/>
</dbReference>
<dbReference type="InterPro" id="IPR051012">
    <property type="entry name" value="CellSynth/LPSAsmb/PSIAsmb"/>
</dbReference>
<evidence type="ECO:0000256" key="2">
    <source>
        <dbReference type="ARBA" id="ARBA00022803"/>
    </source>
</evidence>
<sequence length="1358" mass="156540">MVFRRRWWLLLIPLGFGALVFTYVWIKDPYFYLTTEGLFRRAQEAEARGDLPLALELAEKAWQRHPRNSDCGTLLGWLYLKRRQPEPALKLLRQVWDQDPKATAALKGLALALDQMGQGAEAREVLARYLEQNPQDADVLLFAAQLAGQREEDQDLALKYYEQHHRLKPTPEVRRVLVDLLCAKQRFKEAIPLQEEEAAQNPEPAALHRLALLHYWSRDYEAASQVYERLLEKAAENALYRQEAAKAADAAKRVDAALKHYLWLYAKSQGTRENALALSRLWSQKGNHQEAAAVLAGVLEDKPEPDTMRWYALELLLTGDFKKARQIYQKAWERGDTHQETIINLARLYAREKQFSRAVAMWQEAERRQLVHGDLRWEAALTYSYAQKYREALNILKPVERDNPRHPQLLVFLGQMHFYQKHWGLAAHYFQQYLEKHPEDQTVRQLLAEALSFQPETRDQALKEYGELLKHRDEVSLRLRRAALLLEAKRWAEAEGELKECPIPQDDRLLKEQARLLLWAGDLEASLDRYQRYLERQPRDREILLEKARVLIYLGRAPEALKVLRSPELGHGVGHPQSPEGRALLVAWIQAALAQKDWPEASRWALRLLRPAIPAMPRPPQSLKEAHQWFKEAGKPEELSLEERTWVARALCHAPEPEGILLAAELALANLRKNRYHHASLLILTHLLPRFSRFEELSALVYRIPGIRADGPEYVAALAFFDSQAGRHGGKLNYLLHVLQEYRRHRVPDSPGELLALADLSNELGNPAATLDYLRRAQEVKPQDRRLAQLVTQCQLAQKDYGRVLVALKEQAATPETALEMARLYLMRGQYEGVKAAAAQVPAGHSFYSQVQLLKVQACRLQQNYNEALETLEPLAASLPREDYLMEKARILEAMGDRRAVALYTELMKQTTDPQRSRVAAARRARALGDPAGAYKTFALAVKEAPQDLELLHEMEAVRQSQRPFLASRAFPYPHGERRPEETLRPWQFSRPDREVFGGLPKPRALPVAQPETLWFQDKNQLYGWILRATAGFWIAKVVPVQVAVEYRYYHQNRESQEGKLYDLGLDRLDAQAVHNQSRLTRADLTLGVGPLNLGDRLRLSGDLILRGYWSRVVRKIVQTGAKWYDFPPPRHLVDEVATATTIDREYRSRLLGQVQLDFPLGPQTDAAFRYARRDLFDLDPYLFPRLYQSVQNLGDVRLVTYHQMEFSYNHQFTPRLVWRGQVSGAFFSDNNRRLSLYQGLTWEALKDSRLGLALTPHYYLAAYQDRKSAYFSPNSYNALGLTVDFHRQVFRLPTLVLQGTLEAVGQDGRWGPALNGLAALEFEPVRNFLVNPHVFYFREWVNHYHIFTVGLSLRYTF</sequence>
<dbReference type="PROSITE" id="PS50005">
    <property type="entry name" value="TPR"/>
    <property type="match status" value="1"/>
</dbReference>
<keyword evidence="4" id="KW-1133">Transmembrane helix</keyword>
<dbReference type="PANTHER" id="PTHR45586">
    <property type="entry name" value="TPR REPEAT-CONTAINING PROTEIN PA4667"/>
    <property type="match status" value="1"/>
</dbReference>
<evidence type="ECO:0000256" key="1">
    <source>
        <dbReference type="ARBA" id="ARBA00022737"/>
    </source>
</evidence>
<keyword evidence="4" id="KW-0812">Transmembrane</keyword>
<keyword evidence="1" id="KW-0677">Repeat</keyword>
<dbReference type="Pfam" id="PF13432">
    <property type="entry name" value="TPR_16"/>
    <property type="match status" value="2"/>
</dbReference>
<dbReference type="InterPro" id="IPR019734">
    <property type="entry name" value="TPR_rpt"/>
</dbReference>
<gene>
    <name evidence="5" type="ORF">ENW48_09290</name>
</gene>
<reference evidence="5" key="1">
    <citation type="journal article" date="2020" name="mSystems">
        <title>Genome- and Community-Level Interaction Insights into Carbon Utilization and Element Cycling Functions of Hydrothermarchaeota in Hydrothermal Sediment.</title>
        <authorList>
            <person name="Zhou Z."/>
            <person name="Liu Y."/>
            <person name="Xu W."/>
            <person name="Pan J."/>
            <person name="Luo Z.H."/>
            <person name="Li M."/>
        </authorList>
    </citation>
    <scope>NUCLEOTIDE SEQUENCE [LARGE SCALE GENOMIC DNA]</scope>
    <source>
        <strain evidence="5">SpSt-853</strain>
    </source>
</reference>
<evidence type="ECO:0000256" key="4">
    <source>
        <dbReference type="SAM" id="Phobius"/>
    </source>
</evidence>
<protein>
    <submittedName>
        <fullName evidence="5">Tetratricopeptide repeat protein</fullName>
    </submittedName>
</protein>
<dbReference type="Gene3D" id="1.25.40.10">
    <property type="entry name" value="Tetratricopeptide repeat domain"/>
    <property type="match status" value="6"/>
</dbReference>
<organism evidence="5">
    <name type="scientific">Desulfobacca acetoxidans</name>
    <dbReference type="NCBI Taxonomy" id="60893"/>
    <lineage>
        <taxon>Bacteria</taxon>
        <taxon>Pseudomonadati</taxon>
        <taxon>Thermodesulfobacteriota</taxon>
        <taxon>Desulfobaccia</taxon>
        <taxon>Desulfobaccales</taxon>
        <taxon>Desulfobaccaceae</taxon>
        <taxon>Desulfobacca</taxon>
    </lineage>
</organism>
<feature type="transmembrane region" description="Helical" evidence="4">
    <location>
        <begin position="7"/>
        <end position="26"/>
    </location>
</feature>
<keyword evidence="4" id="KW-0472">Membrane</keyword>
<name>A0A7C5EN17_9BACT</name>
<comment type="caution">
    <text evidence="5">The sequence shown here is derived from an EMBL/GenBank/DDBJ whole genome shotgun (WGS) entry which is preliminary data.</text>
</comment>
<dbReference type="PANTHER" id="PTHR45586:SF1">
    <property type="entry name" value="LIPOPOLYSACCHARIDE ASSEMBLY PROTEIN B"/>
    <property type="match status" value="1"/>
</dbReference>
<proteinExistence type="predicted"/>
<evidence type="ECO:0000313" key="5">
    <source>
        <dbReference type="EMBL" id="HGZ12400.1"/>
    </source>
</evidence>
<keyword evidence="2 3" id="KW-0802">TPR repeat</keyword>
<feature type="repeat" description="TPR" evidence="3">
    <location>
        <begin position="407"/>
        <end position="440"/>
    </location>
</feature>
<accession>A0A7C5EN17</accession>